<dbReference type="InterPro" id="IPR036937">
    <property type="entry name" value="Adhesion_dom_fimbrial_sf"/>
</dbReference>
<protein>
    <submittedName>
        <fullName evidence="1">P pilus assembly protein, pilin FimA</fullName>
    </submittedName>
</protein>
<name>A0ABM9YD60_YERMW</name>
<dbReference type="Gene3D" id="2.60.40.1090">
    <property type="entry name" value="Fimbrial-type adhesion domain"/>
    <property type="match status" value="1"/>
</dbReference>
<comment type="caution">
    <text evidence="1">The sequence shown here is derived from an EMBL/GenBank/DDBJ whole genome shotgun (WGS) entry which is preliminary data.</text>
</comment>
<accession>A0ABM9YD60</accession>
<reference evidence="1" key="1">
    <citation type="submission" date="2008-12" db="EMBL/GenBank/DDBJ databases">
        <title>Annotation of the Yersinia mollaretii ATCC 43969 genome.</title>
        <authorList>
            <person name="Read T.D."/>
            <person name="Akmal A."/>
            <person name="Bishop-Lilly K."/>
            <person name="Chen P.E."/>
            <person name="Cook C."/>
            <person name="Kiley M.P."/>
            <person name="Lentz S."/>
            <person name="Mateczun A."/>
            <person name="Nagarajan N."/>
            <person name="Nolan N."/>
            <person name="Osborne B.I."/>
            <person name="Pop M."/>
            <person name="Sozhamannan S."/>
            <person name="Stewart A.C."/>
            <person name="Sulakvelidze A."/>
            <person name="Thomason B."/>
            <person name="Willner K."/>
            <person name="Zwick M.E."/>
        </authorList>
    </citation>
    <scope>NUCLEOTIDE SEQUENCE [LARGE SCALE GENOMIC DNA]</scope>
    <source>
        <strain evidence="1">ATCC 43969</strain>
    </source>
</reference>
<proteinExistence type="predicted"/>
<organism evidence="1 2">
    <name type="scientific">Yersinia mollaretii (strain ATCC 43969 / DSM 18520 / CIP 103324 / CNY 7263 / WAIP 204)</name>
    <dbReference type="NCBI Taxonomy" id="349967"/>
    <lineage>
        <taxon>Bacteria</taxon>
        <taxon>Pseudomonadati</taxon>
        <taxon>Pseudomonadota</taxon>
        <taxon>Gammaproteobacteria</taxon>
        <taxon>Enterobacterales</taxon>
        <taxon>Yersiniaceae</taxon>
        <taxon>Yersinia</taxon>
    </lineage>
</organism>
<dbReference type="GeneID" id="57916620"/>
<sequence>MNLFRSIFIGLFLSAAPVLFIKSYAEVNNSSFSVVPTDYISNFASGAVPSIGEALSDWQATPQDHVGGQNSLWNTISYESQLPSTGSFYYEGSNTYTIYETGIPGIGIVLRISNDKTDKFRFSVAIQDTTANILYHNTAIDGAYDSFVNVTYWAKLVTTGVTPSPQKYTISPQRAGTLSFTNGFGYNPTTVTLNDINMTVGNKGCRADSVASTIMAPASLNRFIGVGTVVPTTDIVTINLSCDADTAVYGVMSDGSNRGNISNVLTVQSPVDLGVGIQFLYSTSTGFSSAAPITFGPDASWIGADGNFPIKSSIDPNDVTLTLIPQYYQTNPSVEVGKFTAIATLTLAYE</sequence>
<dbReference type="EMBL" id="AALD02000006">
    <property type="protein sequence ID" value="EEQ11770.1"/>
    <property type="molecule type" value="Genomic_DNA"/>
</dbReference>
<dbReference type="Proteomes" id="UP000003027">
    <property type="component" value="Unassembled WGS sequence"/>
</dbReference>
<dbReference type="Gene3D" id="2.60.40.3310">
    <property type="match status" value="1"/>
</dbReference>
<dbReference type="RefSeq" id="WP_004874157.1">
    <property type="nucleotide sequence ID" value="NZ_AALD02000006.1"/>
</dbReference>
<dbReference type="InterPro" id="IPR008966">
    <property type="entry name" value="Adhesion_dom_sf"/>
</dbReference>
<evidence type="ECO:0000313" key="1">
    <source>
        <dbReference type="EMBL" id="EEQ11770.1"/>
    </source>
</evidence>
<evidence type="ECO:0000313" key="2">
    <source>
        <dbReference type="Proteomes" id="UP000003027"/>
    </source>
</evidence>
<gene>
    <name evidence="1" type="ORF">ymoll0001_35320</name>
</gene>
<dbReference type="SUPFAM" id="SSF49401">
    <property type="entry name" value="Bacterial adhesins"/>
    <property type="match status" value="1"/>
</dbReference>
<keyword evidence="2" id="KW-1185">Reference proteome</keyword>